<dbReference type="SUPFAM" id="SSF103515">
    <property type="entry name" value="Autotransporter"/>
    <property type="match status" value="1"/>
</dbReference>
<dbReference type="NCBIfam" id="TIGR02601">
    <property type="entry name" value="autotrns_rpt"/>
    <property type="match status" value="1"/>
</dbReference>
<dbReference type="AlphaFoldDB" id="A0A0D5LN85"/>
<dbReference type="Pfam" id="PF12951">
    <property type="entry name" value="PATR"/>
    <property type="match status" value="1"/>
</dbReference>
<sequence length="1062" mass="107396">MAWGMALGLSLMGFQAAADEGWPDYADGAASYTIKPSNLSTDSVLKFDLRIAALQGTSNAFTSNPIDFQMDTGSTGIVVEWSLLTDNQDLLVSDQRGWAFYNSTGLLATGYVVNASVTYVETLSGAPVVANVPILVVMEKFCLGTGANSANCENDRQNNITMMGVGFGRNTLGEDTAALPVYTMATNDAGNYGSLISGLDNAGQTSLSFNPFLHIAASDGNLHQGYIIQWDEKAGSTVKDQVSVVVGLTAGNTSGFAYSQLQPATDALGASSWSQAIMGVELTNPAGKPTGVMTGIFLPDTGVTDSFVHIDGADYKAYSFVNSEGGNQIYEGSTLLVQVIDAGDLVTLTYPVDNACKVDPPPAGCVRATPSNLLWVSNVNGQSYLNTGLNFYRNFHYMFDPQNGFVGVVPADGLNSDGIVFTPVVAASGQISFSDDMTTAMPVWLRASAASTPAIAAASGTTATFNGPLSGPGGLVLNGAGTVVLNGINTYSGATTVQSGSFSVTQALASPVTVDAGGTFSLSGTLTGNVTNAGMTTVTGTVDGDATNSGTFVQNGTVTGTLTTSGRLSGSGSIGNLVVAAGGTVATGNSVGTMTVSGDYLFGPGASREVEVGADGTVDLLTVGGVAMLAGGTVVVIPEADYVPVLGNSYVFLQADGGIAGRHDTLVGGLAEDYPFLATDIAYGRNDALLVVIRSGLSFEDAGMTPNARAVGAALDTFVPGSALDLPLTHLTTAGYASAAGQLSGEIYASALTALQNEADGVRDAIHARLGASFDDGAPAANGVGGAPVAGMTAWISGYGNWGNTFSTSNTASMSTSLGGTIGGLDAPIGDSGRLGLAVGFGSQRFKSSALNASGQAGSTSVALYGGGAFGAFKAIMGGSWTWHDLDVDRSVSLPGYAESHSVDYSATTGQVFGEIAYDLGFAPLEAFGGLAYVESATDGFSEGTGLAALSGGSGSQANTLTTLGFRFAKDFAVGGGVLRPHATLGWQHAFGEVDPTLGLAFTSNGAAFTITGAPVAEDVAVIGAGIDFAITDRASVSLGYNGRIGSAAASHAAYGALSLRF</sequence>
<name>A0A0D5LN85_MAREN</name>
<keyword evidence="4" id="KW-1185">Reference proteome</keyword>
<dbReference type="KEGG" id="mey:TM49_06225"/>
<protein>
    <recommendedName>
        <fullName evidence="2">Autotransporter domain-containing protein</fullName>
    </recommendedName>
</protein>
<dbReference type="InterPro" id="IPR051551">
    <property type="entry name" value="Autotransporter_adhesion"/>
</dbReference>
<dbReference type="SMART" id="SM00869">
    <property type="entry name" value="Autotransporter"/>
    <property type="match status" value="1"/>
</dbReference>
<dbReference type="PANTHER" id="PTHR35037:SF3">
    <property type="entry name" value="C-TERMINAL REGION OF AIDA-LIKE PROTEIN"/>
    <property type="match status" value="1"/>
</dbReference>
<gene>
    <name evidence="3" type="ORF">TM49_06225</name>
</gene>
<evidence type="ECO:0000259" key="2">
    <source>
        <dbReference type="PROSITE" id="PS51208"/>
    </source>
</evidence>
<dbReference type="STRING" id="1486262.TM49_06225"/>
<dbReference type="Proteomes" id="UP000032611">
    <property type="component" value="Chromosome"/>
</dbReference>
<keyword evidence="1" id="KW-0732">Signal</keyword>
<dbReference type="PATRIC" id="fig|1486262.3.peg.1278"/>
<dbReference type="Gene3D" id="2.40.128.130">
    <property type="entry name" value="Autotransporter beta-domain"/>
    <property type="match status" value="1"/>
</dbReference>
<dbReference type="InterPro" id="IPR005546">
    <property type="entry name" value="Autotransporte_beta"/>
</dbReference>
<dbReference type="PROSITE" id="PS51208">
    <property type="entry name" value="AUTOTRANSPORTER"/>
    <property type="match status" value="1"/>
</dbReference>
<feature type="domain" description="Autotransporter" evidence="2">
    <location>
        <begin position="787"/>
        <end position="1062"/>
    </location>
</feature>
<evidence type="ECO:0000313" key="4">
    <source>
        <dbReference type="Proteomes" id="UP000032611"/>
    </source>
</evidence>
<reference evidence="3 4" key="1">
    <citation type="journal article" date="2015" name="Genome Announc.">
        <title>Complete genome sequence of Martelella endophytica YC6887, which has antifungal activity associated with a halophyte.</title>
        <authorList>
            <person name="Khan A."/>
            <person name="Khan H."/>
            <person name="Chung E.J."/>
            <person name="Hossain M.T."/>
            <person name="Chung Y.R."/>
        </authorList>
    </citation>
    <scope>NUCLEOTIDE SEQUENCE [LARGE SCALE GENOMIC DNA]</scope>
    <source>
        <strain evidence="3">YC6887</strain>
    </source>
</reference>
<dbReference type="InterPro" id="IPR013425">
    <property type="entry name" value="Autotrns_rpt"/>
</dbReference>
<evidence type="ECO:0000256" key="1">
    <source>
        <dbReference type="ARBA" id="ARBA00022729"/>
    </source>
</evidence>
<dbReference type="Pfam" id="PF03797">
    <property type="entry name" value="Autotransporter"/>
    <property type="match status" value="1"/>
</dbReference>
<accession>A0A0D5LN85</accession>
<dbReference type="EMBL" id="CP010803">
    <property type="protein sequence ID" value="AJY45385.1"/>
    <property type="molecule type" value="Genomic_DNA"/>
</dbReference>
<proteinExistence type="predicted"/>
<evidence type="ECO:0000313" key="3">
    <source>
        <dbReference type="EMBL" id="AJY45385.1"/>
    </source>
</evidence>
<dbReference type="HOGENOM" id="CLU_005887_4_0_5"/>
<organism evidence="3 4">
    <name type="scientific">Martelella endophytica</name>
    <dbReference type="NCBI Taxonomy" id="1486262"/>
    <lineage>
        <taxon>Bacteria</taxon>
        <taxon>Pseudomonadati</taxon>
        <taxon>Pseudomonadota</taxon>
        <taxon>Alphaproteobacteria</taxon>
        <taxon>Hyphomicrobiales</taxon>
        <taxon>Aurantimonadaceae</taxon>
        <taxon>Martelella</taxon>
    </lineage>
</organism>
<dbReference type="InterPro" id="IPR036709">
    <property type="entry name" value="Autotransporte_beta_dom_sf"/>
</dbReference>
<dbReference type="PANTHER" id="PTHR35037">
    <property type="entry name" value="C-TERMINAL REGION OF AIDA-LIKE PROTEIN"/>
    <property type="match status" value="1"/>
</dbReference>